<feature type="domain" description="PIPK" evidence="1">
    <location>
        <begin position="33"/>
        <end position="358"/>
    </location>
</feature>
<gene>
    <name evidence="2" type="ORF">N7492_004991</name>
</gene>
<dbReference type="Proteomes" id="UP001146351">
    <property type="component" value="Unassembled WGS sequence"/>
</dbReference>
<dbReference type="Pfam" id="PF01504">
    <property type="entry name" value="PIP5K"/>
    <property type="match status" value="1"/>
</dbReference>
<dbReference type="AlphaFoldDB" id="A0A9W9IB51"/>
<dbReference type="GO" id="GO:0016308">
    <property type="term" value="F:1-phosphatidylinositol-4-phosphate 5-kinase activity"/>
    <property type="evidence" value="ECO:0007669"/>
    <property type="project" value="TreeGrafter"/>
</dbReference>
<comment type="caution">
    <text evidence="2">The sequence shown here is derived from an EMBL/GenBank/DDBJ whole genome shotgun (WGS) entry which is preliminary data.</text>
</comment>
<name>A0A9W9IB51_9EURO</name>
<organism evidence="2 3">
    <name type="scientific">Penicillium capsulatum</name>
    <dbReference type="NCBI Taxonomy" id="69766"/>
    <lineage>
        <taxon>Eukaryota</taxon>
        <taxon>Fungi</taxon>
        <taxon>Dikarya</taxon>
        <taxon>Ascomycota</taxon>
        <taxon>Pezizomycotina</taxon>
        <taxon>Eurotiomycetes</taxon>
        <taxon>Eurotiomycetidae</taxon>
        <taxon>Eurotiales</taxon>
        <taxon>Aspergillaceae</taxon>
        <taxon>Penicillium</taxon>
    </lineage>
</organism>
<dbReference type="PANTHER" id="PTHR23086:SF126">
    <property type="entry name" value="PIPK DOMAIN-CONTAINING PROTEIN"/>
    <property type="match status" value="1"/>
</dbReference>
<dbReference type="InterPro" id="IPR002498">
    <property type="entry name" value="PInositol-4-P-4/5-kinase_core"/>
</dbReference>
<evidence type="ECO:0000259" key="1">
    <source>
        <dbReference type="SMART" id="SM00330"/>
    </source>
</evidence>
<keyword evidence="3" id="KW-1185">Reference proteome</keyword>
<proteinExistence type="predicted"/>
<sequence>MGTSRRESALTKSIQSGLLRDPDRFKKTPCGRFLAFFTLRRIKLVRYERHLFEKLRQEVWKFDEDEYQASFHTTSGQPPLKAMGDLGYSGSVGSSSIGWMIIQNTDSSRQTFFGTLDGHFVVKSLPRHFEHSFFQADLLGPYYEYMRHHPDSMLVWITDYILAPYVTMGTMLGCTPAHHIIMENILCGKDDDPAGINWETYDLKPIDYFYPERDLVPEPLVNEDTLNRLADTFNDKLCLSKRDFDNFRRSIESDTKFLQHANAVDYSLFLVRIPASSTPPVLGRKSPWREGLLSADGKWRYRAVILDFFWARHKLHAQAMSGVVQTFNVVGRQGPMSITTTANEYRQKFLAMIEKIIEVQ</sequence>
<dbReference type="Gene3D" id="3.30.800.10">
    <property type="entry name" value="Phosphatidylinositol Phosphate Kinase II Beta"/>
    <property type="match status" value="1"/>
</dbReference>
<dbReference type="InterPro" id="IPR027484">
    <property type="entry name" value="PInositol-4-P-5-kinase_N"/>
</dbReference>
<evidence type="ECO:0000313" key="2">
    <source>
        <dbReference type="EMBL" id="KAJ5172398.1"/>
    </source>
</evidence>
<dbReference type="SMART" id="SM00330">
    <property type="entry name" value="PIPKc"/>
    <property type="match status" value="1"/>
</dbReference>
<dbReference type="OrthoDB" id="70770at2759"/>
<dbReference type="GO" id="GO:0005886">
    <property type="term" value="C:plasma membrane"/>
    <property type="evidence" value="ECO:0007669"/>
    <property type="project" value="TreeGrafter"/>
</dbReference>
<accession>A0A9W9IB51</accession>
<reference evidence="2" key="1">
    <citation type="submission" date="2022-11" db="EMBL/GenBank/DDBJ databases">
        <authorList>
            <person name="Petersen C."/>
        </authorList>
    </citation>
    <scope>NUCLEOTIDE SEQUENCE</scope>
    <source>
        <strain evidence="2">IBT 21917</strain>
    </source>
</reference>
<evidence type="ECO:0000313" key="3">
    <source>
        <dbReference type="Proteomes" id="UP001146351"/>
    </source>
</evidence>
<dbReference type="Gene3D" id="3.30.810.10">
    <property type="entry name" value="2-Layer Sandwich"/>
    <property type="match status" value="1"/>
</dbReference>
<dbReference type="EMBL" id="JAPQKO010000003">
    <property type="protein sequence ID" value="KAJ5172398.1"/>
    <property type="molecule type" value="Genomic_DNA"/>
</dbReference>
<reference evidence="2" key="2">
    <citation type="journal article" date="2023" name="IMA Fungus">
        <title>Comparative genomic study of the Penicillium genus elucidates a diverse pangenome and 15 lateral gene transfer events.</title>
        <authorList>
            <person name="Petersen C."/>
            <person name="Sorensen T."/>
            <person name="Nielsen M.R."/>
            <person name="Sondergaard T.E."/>
            <person name="Sorensen J.L."/>
            <person name="Fitzpatrick D.A."/>
            <person name="Frisvad J.C."/>
            <person name="Nielsen K.L."/>
        </authorList>
    </citation>
    <scope>NUCLEOTIDE SEQUENCE</scope>
    <source>
        <strain evidence="2">IBT 21917</strain>
    </source>
</reference>
<dbReference type="PANTHER" id="PTHR23086">
    <property type="entry name" value="PHOSPHATIDYLINOSITOL-4-PHOSPHATE 5-KINASE"/>
    <property type="match status" value="1"/>
</dbReference>
<dbReference type="InterPro" id="IPR027483">
    <property type="entry name" value="PInositol-4-P-4/5-kinase_C_sf"/>
</dbReference>
<dbReference type="SUPFAM" id="SSF56104">
    <property type="entry name" value="SAICAR synthase-like"/>
    <property type="match status" value="1"/>
</dbReference>
<dbReference type="GO" id="GO:0046854">
    <property type="term" value="P:phosphatidylinositol phosphate biosynthetic process"/>
    <property type="evidence" value="ECO:0007669"/>
    <property type="project" value="TreeGrafter"/>
</dbReference>
<dbReference type="InterPro" id="IPR023610">
    <property type="entry name" value="PInositol-4/5-P-5/4-kinase"/>
</dbReference>
<protein>
    <recommendedName>
        <fullName evidence="1">PIPK domain-containing protein</fullName>
    </recommendedName>
</protein>